<evidence type="ECO:0000256" key="4">
    <source>
        <dbReference type="ARBA" id="ARBA00022691"/>
    </source>
</evidence>
<keyword evidence="4" id="KW-0949">S-adenosyl-L-methionine</keyword>
<dbReference type="Pfam" id="PF00145">
    <property type="entry name" value="DNA_methylase"/>
    <property type="match status" value="1"/>
</dbReference>
<dbReference type="Gene3D" id="3.40.50.150">
    <property type="entry name" value="Vaccinia Virus protein VP39"/>
    <property type="match status" value="1"/>
</dbReference>
<accession>A0A644Y6R5</accession>
<dbReference type="GO" id="GO:0003886">
    <property type="term" value="F:DNA (cytosine-5-)-methyltransferase activity"/>
    <property type="evidence" value="ECO:0007669"/>
    <property type="project" value="UniProtKB-EC"/>
</dbReference>
<dbReference type="PROSITE" id="PS00094">
    <property type="entry name" value="C5_MTASE_1"/>
    <property type="match status" value="1"/>
</dbReference>
<dbReference type="PANTHER" id="PTHR10629">
    <property type="entry name" value="CYTOSINE-SPECIFIC METHYLTRANSFERASE"/>
    <property type="match status" value="1"/>
</dbReference>
<keyword evidence="2" id="KW-0489">Methyltransferase</keyword>
<reference evidence="5" key="1">
    <citation type="submission" date="2019-08" db="EMBL/GenBank/DDBJ databases">
        <authorList>
            <person name="Kucharzyk K."/>
            <person name="Murdoch R.W."/>
            <person name="Higgins S."/>
            <person name="Loffler F."/>
        </authorList>
    </citation>
    <scope>NUCLEOTIDE SEQUENCE</scope>
</reference>
<dbReference type="GO" id="GO:0003677">
    <property type="term" value="F:DNA binding"/>
    <property type="evidence" value="ECO:0007669"/>
    <property type="project" value="TreeGrafter"/>
</dbReference>
<organism evidence="5">
    <name type="scientific">bioreactor metagenome</name>
    <dbReference type="NCBI Taxonomy" id="1076179"/>
    <lineage>
        <taxon>unclassified sequences</taxon>
        <taxon>metagenomes</taxon>
        <taxon>ecological metagenomes</taxon>
    </lineage>
</organism>
<dbReference type="EC" id="2.1.1.37" evidence="1"/>
<dbReference type="InterPro" id="IPR029063">
    <property type="entry name" value="SAM-dependent_MTases_sf"/>
</dbReference>
<dbReference type="GO" id="GO:0032259">
    <property type="term" value="P:methylation"/>
    <property type="evidence" value="ECO:0007669"/>
    <property type="project" value="UniProtKB-KW"/>
</dbReference>
<dbReference type="SUPFAM" id="SSF53335">
    <property type="entry name" value="S-adenosyl-L-methionine-dependent methyltransferases"/>
    <property type="match status" value="1"/>
</dbReference>
<sequence length="397" mass="45318">MDTKQYNIIDLFSGAGGFSEGFKLAGQNIFLAVEKDLWAAETYRYNHPATKVLIEDIRNISEQKIFDLVDQKTCDIIIGGPPCQGFSVAGPPKDPKDPRNSLFMDYANWVNCLKPKIFIIENVKGLLSRKNHEGIKVIDIIIETFEKIGYRAQVWQLNAVGYGVPQFRERIFIVGNRFDKEMTPPLPTHYPQDLVIRNGSRYVNVGEAILDLPEINAGEGADELQYEKSPLTDYQKWARGDEQILYNHQAMKHTRRVIERFAQIMQGQSISDVSEEYGANKRNGHGERSTSIYHMNNRRLSSNRPSFTIPASFYSSFVHPTKNRNITAREAARLQSFPDSFRFYGLRTVVSSKLLKKINKSENDHLSQYNQIGNAVPPLLGKAVAEQILFYLDEFEK</sequence>
<dbReference type="NCBIfam" id="TIGR00675">
    <property type="entry name" value="dcm"/>
    <property type="match status" value="1"/>
</dbReference>
<evidence type="ECO:0000256" key="1">
    <source>
        <dbReference type="ARBA" id="ARBA00011975"/>
    </source>
</evidence>
<evidence type="ECO:0000313" key="5">
    <source>
        <dbReference type="EMBL" id="MPM22263.1"/>
    </source>
</evidence>
<protein>
    <recommendedName>
        <fullName evidence="1">DNA (cytosine-5-)-methyltransferase</fullName>
        <ecNumber evidence="1">2.1.1.37</ecNumber>
    </recommendedName>
</protein>
<dbReference type="AlphaFoldDB" id="A0A644Y6R5"/>
<dbReference type="GO" id="GO:0044027">
    <property type="term" value="P:negative regulation of gene expression via chromosomal CpG island methylation"/>
    <property type="evidence" value="ECO:0007669"/>
    <property type="project" value="TreeGrafter"/>
</dbReference>
<gene>
    <name evidence="5" type="ORF">SDC9_68714</name>
</gene>
<dbReference type="PROSITE" id="PS51679">
    <property type="entry name" value="SAM_MT_C5"/>
    <property type="match status" value="1"/>
</dbReference>
<evidence type="ECO:0000256" key="3">
    <source>
        <dbReference type="ARBA" id="ARBA00022679"/>
    </source>
</evidence>
<dbReference type="PRINTS" id="PR00105">
    <property type="entry name" value="C5METTRFRASE"/>
</dbReference>
<keyword evidence="3" id="KW-0808">Transferase</keyword>
<dbReference type="InterPro" id="IPR050390">
    <property type="entry name" value="C5-Methyltransferase"/>
</dbReference>
<dbReference type="Gene3D" id="3.90.120.10">
    <property type="entry name" value="DNA Methylase, subunit A, domain 2"/>
    <property type="match status" value="1"/>
</dbReference>
<dbReference type="EMBL" id="VSSQ01003770">
    <property type="protein sequence ID" value="MPM22263.1"/>
    <property type="molecule type" value="Genomic_DNA"/>
</dbReference>
<dbReference type="PANTHER" id="PTHR10629:SF52">
    <property type="entry name" value="DNA (CYTOSINE-5)-METHYLTRANSFERASE 1"/>
    <property type="match status" value="1"/>
</dbReference>
<dbReference type="InterPro" id="IPR018117">
    <property type="entry name" value="C5_DNA_meth_AS"/>
</dbReference>
<comment type="caution">
    <text evidence="5">The sequence shown here is derived from an EMBL/GenBank/DDBJ whole genome shotgun (WGS) entry which is preliminary data.</text>
</comment>
<name>A0A644Y6R5_9ZZZZ</name>
<evidence type="ECO:0000256" key="2">
    <source>
        <dbReference type="ARBA" id="ARBA00022603"/>
    </source>
</evidence>
<dbReference type="InterPro" id="IPR001525">
    <property type="entry name" value="C5_MeTfrase"/>
</dbReference>
<proteinExistence type="predicted"/>